<protein>
    <recommendedName>
        <fullName evidence="3">NACHT domain-containing protein</fullName>
    </recommendedName>
</protein>
<evidence type="ECO:0000313" key="1">
    <source>
        <dbReference type="EMBL" id="CAK9081784.1"/>
    </source>
</evidence>
<gene>
    <name evidence="1" type="ORF">SCF082_LOCUS38900</name>
</gene>
<dbReference type="Proteomes" id="UP001642464">
    <property type="component" value="Unassembled WGS sequence"/>
</dbReference>
<accession>A0ABP0Q3L0</accession>
<comment type="caution">
    <text evidence="1">The sequence shown here is derived from an EMBL/GenBank/DDBJ whole genome shotgun (WGS) entry which is preliminary data.</text>
</comment>
<evidence type="ECO:0008006" key="3">
    <source>
        <dbReference type="Google" id="ProtNLM"/>
    </source>
</evidence>
<keyword evidence="2" id="KW-1185">Reference proteome</keyword>
<reference evidence="1 2" key="1">
    <citation type="submission" date="2024-02" db="EMBL/GenBank/DDBJ databases">
        <authorList>
            <person name="Chen Y."/>
            <person name="Shah S."/>
            <person name="Dougan E. K."/>
            <person name="Thang M."/>
            <person name="Chan C."/>
        </authorList>
    </citation>
    <scope>NUCLEOTIDE SEQUENCE [LARGE SCALE GENOMIC DNA]</scope>
</reference>
<sequence>MASDVRDEKSNSWASWTSWAWTQLSDESSPLSFVLGNSVDMAVQYGLETSFGFIQTVCAIIGAVSMTGAAKRALYPHARPVEPLFNRLRAEGGPRLWSHQRVRFAANPYKYLNHNKIVILQGDTLSGKTNLLRHAIPWYRRWTIWPLSILCWRGIYMNGAESQRIDTFQQWVTFQMFGTSHRAGSEIKQCVWAYRKQQWLWLVMEKLRVPFPLLLPKPVFIIVDQYEELLKKYPDQAVAWADAICHNHGRNNYARILFVVNSDHGAQTLLNLAVHGMHFERVQLTTPTESWRFATLDRNLLRKCQHNVGLYWMAKLKLRTGALMPSEVEGFSVQMQKQWARDFALPFPVWPHQSWFNLDLIEAKAELLKGLFALLHVPTRTPEENFQRAMSILAVVRPEIELLDSTQLFDTTMAEWVRIFSNEGSMKVLLTQQEARVVAKHLRRLMGNPVNTFVHDGVKAQLVWVAGSGLTALPEM</sequence>
<organism evidence="1 2">
    <name type="scientific">Durusdinium trenchii</name>
    <dbReference type="NCBI Taxonomy" id="1381693"/>
    <lineage>
        <taxon>Eukaryota</taxon>
        <taxon>Sar</taxon>
        <taxon>Alveolata</taxon>
        <taxon>Dinophyceae</taxon>
        <taxon>Suessiales</taxon>
        <taxon>Symbiodiniaceae</taxon>
        <taxon>Durusdinium</taxon>
    </lineage>
</organism>
<name>A0ABP0Q3L0_9DINO</name>
<dbReference type="EMBL" id="CAXAMM010038884">
    <property type="protein sequence ID" value="CAK9081784.1"/>
    <property type="molecule type" value="Genomic_DNA"/>
</dbReference>
<proteinExistence type="predicted"/>
<evidence type="ECO:0000313" key="2">
    <source>
        <dbReference type="Proteomes" id="UP001642464"/>
    </source>
</evidence>